<evidence type="ECO:0000256" key="2">
    <source>
        <dbReference type="ARBA" id="ARBA00023125"/>
    </source>
</evidence>
<dbReference type="PROSITE" id="PS00894">
    <property type="entry name" value="HTH_DEOR_1"/>
    <property type="match status" value="1"/>
</dbReference>
<evidence type="ECO:0000313" key="7">
    <source>
        <dbReference type="Proteomes" id="UP000758856"/>
    </source>
</evidence>
<dbReference type="GO" id="GO:0003700">
    <property type="term" value="F:DNA-binding transcription factor activity"/>
    <property type="evidence" value="ECO:0007669"/>
    <property type="project" value="InterPro"/>
</dbReference>
<accession>A0A9W6IW13</accession>
<keyword evidence="1" id="KW-0805">Transcription regulation</keyword>
<dbReference type="PROSITE" id="PS51000">
    <property type="entry name" value="HTH_DEOR_2"/>
    <property type="match status" value="1"/>
</dbReference>
<evidence type="ECO:0000259" key="4">
    <source>
        <dbReference type="PROSITE" id="PS51000"/>
    </source>
</evidence>
<feature type="domain" description="HTH deoR-type" evidence="4">
    <location>
        <begin position="2"/>
        <end position="57"/>
    </location>
</feature>
<dbReference type="AlphaFoldDB" id="A0A9W6IW13"/>
<dbReference type="PRINTS" id="PR00037">
    <property type="entry name" value="HTHLACR"/>
</dbReference>
<dbReference type="InterPro" id="IPR037171">
    <property type="entry name" value="NagB/RpiA_transferase-like"/>
</dbReference>
<proteinExistence type="predicted"/>
<dbReference type="Pfam" id="PF08220">
    <property type="entry name" value="HTH_DeoR"/>
    <property type="match status" value="1"/>
</dbReference>
<dbReference type="InterPro" id="IPR050313">
    <property type="entry name" value="Carb_Metab_HTH_regulators"/>
</dbReference>
<dbReference type="SMART" id="SM01134">
    <property type="entry name" value="DeoRC"/>
    <property type="match status" value="1"/>
</dbReference>
<dbReference type="InterPro" id="IPR018356">
    <property type="entry name" value="Tscrpt_reg_HTH_DeoR_CS"/>
</dbReference>
<keyword evidence="2" id="KW-0238">DNA-binding</keyword>
<dbReference type="InterPro" id="IPR014036">
    <property type="entry name" value="DeoR-like_C"/>
</dbReference>
<sequence length="251" mass="26656">MRSKERRTLLLEALKAGEADVEHLARRFEVSASTVRRDLQRLADENAVRRTYGGAILASPASETSLGERLATYGEQKRAIARAALALVEDGDTLILDAGSTVAAFGRLLRGRRVRVVTNNLVLPSMLAEAPGVELVVLGGAVRPTSMGSVGPLAMEAMRRITADRVFMSADGVVAGRGLCEASLDQVALKSLMMEQGREVVVLAHAAKLGRADQSAWAALPASWTLVTDQHADREQVANLEGYGATAIVAA</sequence>
<reference evidence="5" key="1">
    <citation type="journal article" date="2014" name="Int. J. Syst. Evol. Microbiol.">
        <title>Complete genome sequence of Corynebacterium casei LMG S-19264T (=DSM 44701T), isolated from a smear-ripened cheese.</title>
        <authorList>
            <consortium name="US DOE Joint Genome Institute (JGI-PGF)"/>
            <person name="Walter F."/>
            <person name="Albersmeier A."/>
            <person name="Kalinowski J."/>
            <person name="Ruckert C."/>
        </authorList>
    </citation>
    <scope>NUCLEOTIDE SEQUENCE</scope>
    <source>
        <strain evidence="5">VKM B-1606</strain>
    </source>
</reference>
<keyword evidence="7" id="KW-1185">Reference proteome</keyword>
<evidence type="ECO:0000313" key="6">
    <source>
        <dbReference type="EMBL" id="MBM7852453.1"/>
    </source>
</evidence>
<gene>
    <name evidence="5" type="primary">fruR</name>
    <name evidence="5" type="ORF">GCM10008170_26810</name>
    <name evidence="6" type="ORF">JOD31_002695</name>
</gene>
<dbReference type="Gene3D" id="3.40.50.1360">
    <property type="match status" value="1"/>
</dbReference>
<dbReference type="Pfam" id="PF00455">
    <property type="entry name" value="DeoRC"/>
    <property type="match status" value="1"/>
</dbReference>
<dbReference type="Gene3D" id="1.10.10.10">
    <property type="entry name" value="Winged helix-like DNA-binding domain superfamily/Winged helix DNA-binding domain"/>
    <property type="match status" value="1"/>
</dbReference>
<dbReference type="SUPFAM" id="SSF46785">
    <property type="entry name" value="Winged helix' DNA-binding domain"/>
    <property type="match status" value="1"/>
</dbReference>
<dbReference type="RefSeq" id="WP_204950843.1">
    <property type="nucleotide sequence ID" value="NZ_BSFF01000003.1"/>
</dbReference>
<dbReference type="PANTHER" id="PTHR30363">
    <property type="entry name" value="HTH-TYPE TRANSCRIPTIONAL REGULATOR SRLR-RELATED"/>
    <property type="match status" value="1"/>
</dbReference>
<dbReference type="SMART" id="SM00420">
    <property type="entry name" value="HTH_DEOR"/>
    <property type="match status" value="1"/>
</dbReference>
<comment type="caution">
    <text evidence="5">The sequence shown here is derived from an EMBL/GenBank/DDBJ whole genome shotgun (WGS) entry which is preliminary data.</text>
</comment>
<dbReference type="Proteomes" id="UP000758856">
    <property type="component" value="Unassembled WGS sequence"/>
</dbReference>
<dbReference type="InterPro" id="IPR001034">
    <property type="entry name" value="DeoR_HTH"/>
</dbReference>
<dbReference type="GO" id="GO:0003677">
    <property type="term" value="F:DNA binding"/>
    <property type="evidence" value="ECO:0007669"/>
    <property type="project" value="UniProtKB-KW"/>
</dbReference>
<organism evidence="5 8">
    <name type="scientific">Methylopila capsulata</name>
    <dbReference type="NCBI Taxonomy" id="61654"/>
    <lineage>
        <taxon>Bacteria</taxon>
        <taxon>Pseudomonadati</taxon>
        <taxon>Pseudomonadota</taxon>
        <taxon>Alphaproteobacteria</taxon>
        <taxon>Hyphomicrobiales</taxon>
        <taxon>Methylopilaceae</taxon>
        <taxon>Methylopila</taxon>
    </lineage>
</organism>
<dbReference type="InterPro" id="IPR036390">
    <property type="entry name" value="WH_DNA-bd_sf"/>
</dbReference>
<dbReference type="PANTHER" id="PTHR30363:SF44">
    <property type="entry name" value="AGA OPERON TRANSCRIPTIONAL REPRESSOR-RELATED"/>
    <property type="match status" value="1"/>
</dbReference>
<dbReference type="EMBL" id="JAFBCY010000003">
    <property type="protein sequence ID" value="MBM7852453.1"/>
    <property type="molecule type" value="Genomic_DNA"/>
</dbReference>
<evidence type="ECO:0000256" key="1">
    <source>
        <dbReference type="ARBA" id="ARBA00023015"/>
    </source>
</evidence>
<name>A0A9W6IW13_9HYPH</name>
<evidence type="ECO:0000313" key="8">
    <source>
        <dbReference type="Proteomes" id="UP001143400"/>
    </source>
</evidence>
<dbReference type="EMBL" id="BSFF01000003">
    <property type="protein sequence ID" value="GLK56662.1"/>
    <property type="molecule type" value="Genomic_DNA"/>
</dbReference>
<evidence type="ECO:0000256" key="3">
    <source>
        <dbReference type="ARBA" id="ARBA00023163"/>
    </source>
</evidence>
<dbReference type="InterPro" id="IPR036388">
    <property type="entry name" value="WH-like_DNA-bd_sf"/>
</dbReference>
<reference evidence="6 7" key="2">
    <citation type="submission" date="2021-01" db="EMBL/GenBank/DDBJ databases">
        <title>Genomic Encyclopedia of Type Strains, Phase IV (KMG-IV): sequencing the most valuable type-strain genomes for metagenomic binning, comparative biology and taxonomic classification.</title>
        <authorList>
            <person name="Goeker M."/>
        </authorList>
    </citation>
    <scope>NUCLEOTIDE SEQUENCE [LARGE SCALE GENOMIC DNA]</scope>
    <source>
        <strain evidence="6 7">DSM 6130</strain>
    </source>
</reference>
<keyword evidence="3" id="KW-0804">Transcription</keyword>
<dbReference type="Proteomes" id="UP001143400">
    <property type="component" value="Unassembled WGS sequence"/>
</dbReference>
<protein>
    <submittedName>
        <fullName evidence="6">DeoR family fructose operon transcriptional repressor</fullName>
    </submittedName>
    <submittedName>
        <fullName evidence="5">DeoR family transcriptional regulator</fullName>
    </submittedName>
</protein>
<dbReference type="SUPFAM" id="SSF100950">
    <property type="entry name" value="NagB/RpiA/CoA transferase-like"/>
    <property type="match status" value="1"/>
</dbReference>
<evidence type="ECO:0000313" key="5">
    <source>
        <dbReference type="EMBL" id="GLK56662.1"/>
    </source>
</evidence>
<reference evidence="5" key="3">
    <citation type="submission" date="2023-01" db="EMBL/GenBank/DDBJ databases">
        <authorList>
            <person name="Sun Q."/>
            <person name="Evtushenko L."/>
        </authorList>
    </citation>
    <scope>NUCLEOTIDE SEQUENCE</scope>
    <source>
        <strain evidence="5">VKM B-1606</strain>
    </source>
</reference>